<dbReference type="RefSeq" id="WP_170121173.1">
    <property type="nucleotide sequence ID" value="NZ_PVTG01000001.1"/>
</dbReference>
<dbReference type="InterPro" id="IPR036514">
    <property type="entry name" value="SGNH_hydro_sf"/>
</dbReference>
<dbReference type="Gene3D" id="3.40.50.1110">
    <property type="entry name" value="SGNH hydrolase"/>
    <property type="match status" value="1"/>
</dbReference>
<accession>A0A2T0U1V4</accession>
<protein>
    <submittedName>
        <fullName evidence="3">Lysophospholipase L1-like esterase</fullName>
    </submittedName>
</protein>
<dbReference type="PANTHER" id="PTHR30383">
    <property type="entry name" value="THIOESTERASE 1/PROTEASE 1/LYSOPHOSPHOLIPASE L1"/>
    <property type="match status" value="1"/>
</dbReference>
<dbReference type="InterPro" id="IPR051532">
    <property type="entry name" value="Ester_Hydrolysis_Enzymes"/>
</dbReference>
<dbReference type="CDD" id="cd00229">
    <property type="entry name" value="SGNH_hydrolase"/>
    <property type="match status" value="1"/>
</dbReference>
<dbReference type="PANTHER" id="PTHR30383:SF5">
    <property type="entry name" value="SGNH HYDROLASE-TYPE ESTERASE DOMAIN-CONTAINING PROTEIN"/>
    <property type="match status" value="1"/>
</dbReference>
<evidence type="ECO:0000313" key="4">
    <source>
        <dbReference type="Proteomes" id="UP000239210"/>
    </source>
</evidence>
<evidence type="ECO:0000256" key="1">
    <source>
        <dbReference type="SAM" id="MobiDB-lite"/>
    </source>
</evidence>
<evidence type="ECO:0000313" key="3">
    <source>
        <dbReference type="EMBL" id="PRY51902.1"/>
    </source>
</evidence>
<keyword evidence="4" id="KW-1185">Reference proteome</keyword>
<feature type="region of interest" description="Disordered" evidence="1">
    <location>
        <begin position="46"/>
        <end position="67"/>
    </location>
</feature>
<comment type="caution">
    <text evidence="3">The sequence shown here is derived from an EMBL/GenBank/DDBJ whole genome shotgun (WGS) entry which is preliminary data.</text>
</comment>
<dbReference type="Proteomes" id="UP000239210">
    <property type="component" value="Unassembled WGS sequence"/>
</dbReference>
<dbReference type="EMBL" id="PVTG01000001">
    <property type="protein sequence ID" value="PRY51902.1"/>
    <property type="molecule type" value="Genomic_DNA"/>
</dbReference>
<feature type="domain" description="SGNH hydrolase-type esterase" evidence="2">
    <location>
        <begin position="70"/>
        <end position="234"/>
    </location>
</feature>
<evidence type="ECO:0000259" key="2">
    <source>
        <dbReference type="Pfam" id="PF13472"/>
    </source>
</evidence>
<dbReference type="Pfam" id="PF13472">
    <property type="entry name" value="Lipase_GDSL_2"/>
    <property type="match status" value="1"/>
</dbReference>
<proteinExistence type="predicted"/>
<dbReference type="InterPro" id="IPR013830">
    <property type="entry name" value="SGNH_hydro"/>
</dbReference>
<reference evidence="3 4" key="1">
    <citation type="submission" date="2018-03" db="EMBL/GenBank/DDBJ databases">
        <title>Genomic Encyclopedia of Archaeal and Bacterial Type Strains, Phase II (KMG-II): from individual species to whole genera.</title>
        <authorList>
            <person name="Goeker M."/>
        </authorList>
    </citation>
    <scope>NUCLEOTIDE SEQUENCE [LARGE SCALE GENOMIC DNA]</scope>
    <source>
        <strain evidence="3 4">DSM 45416</strain>
    </source>
</reference>
<name>A0A2T0U1V4_9ACTN</name>
<dbReference type="SUPFAM" id="SSF52266">
    <property type="entry name" value="SGNH hydrolase"/>
    <property type="match status" value="1"/>
</dbReference>
<organism evidence="3 4">
    <name type="scientific">Geodermatophilus tzadiensis</name>
    <dbReference type="NCBI Taxonomy" id="1137988"/>
    <lineage>
        <taxon>Bacteria</taxon>
        <taxon>Bacillati</taxon>
        <taxon>Actinomycetota</taxon>
        <taxon>Actinomycetes</taxon>
        <taxon>Geodermatophilales</taxon>
        <taxon>Geodermatophilaceae</taxon>
        <taxon>Geodermatophilus</taxon>
    </lineage>
</organism>
<dbReference type="AlphaFoldDB" id="A0A2T0U1V4"/>
<gene>
    <name evidence="3" type="ORF">LY71_101274</name>
</gene>
<sequence>MTRRHGRAGRGRARGVRPASPLVLVLALALALVAGCTATGPVGAPGGASPSAGGGTDAPAPPPPGSRVLFFGDSYTAGYGASSEEAAFPALTAADFGWDADVRAGPGTGFVAGGGVGQVYLERLGTVDPPRPDLVVLQGGLNDARLVQDTAVERTAALRFLAELDRRFPGVPVVLLGPPLVPSIPDVAVRRVDRALAEAAAQAGVRYVSPAQEGWDVASRLTADDLHPDDDGHAYLAARLAAALRASGG</sequence>
<dbReference type="GO" id="GO:0004622">
    <property type="term" value="F:phosphatidylcholine lysophospholipase activity"/>
    <property type="evidence" value="ECO:0007669"/>
    <property type="project" value="TreeGrafter"/>
</dbReference>